<dbReference type="InterPro" id="IPR012296">
    <property type="entry name" value="Nuclease_put_TT1808"/>
</dbReference>
<dbReference type="PANTHER" id="PTHR35400">
    <property type="entry name" value="SLR1083 PROTEIN"/>
    <property type="match status" value="1"/>
</dbReference>
<protein>
    <recommendedName>
        <fullName evidence="2">Putative restriction endonuclease domain-containing protein</fullName>
    </recommendedName>
</protein>
<evidence type="ECO:0000259" key="2">
    <source>
        <dbReference type="Pfam" id="PF05685"/>
    </source>
</evidence>
<dbReference type="SUPFAM" id="SSF52980">
    <property type="entry name" value="Restriction endonuclease-like"/>
    <property type="match status" value="1"/>
</dbReference>
<accession>A0A517Y2H9</accession>
<dbReference type="Pfam" id="PF05685">
    <property type="entry name" value="Uma2"/>
    <property type="match status" value="1"/>
</dbReference>
<dbReference type="Gene3D" id="3.90.1570.10">
    <property type="entry name" value="tt1808, chain A"/>
    <property type="match status" value="1"/>
</dbReference>
<dbReference type="Proteomes" id="UP000319576">
    <property type="component" value="Chromosome"/>
</dbReference>
<keyword evidence="4" id="KW-1185">Reference proteome</keyword>
<gene>
    <name evidence="3" type="ORF">ETAA1_59500</name>
</gene>
<evidence type="ECO:0000313" key="4">
    <source>
        <dbReference type="Proteomes" id="UP000319576"/>
    </source>
</evidence>
<feature type="region of interest" description="Disordered" evidence="1">
    <location>
        <begin position="1"/>
        <end position="22"/>
    </location>
</feature>
<dbReference type="CDD" id="cd06260">
    <property type="entry name" value="DUF820-like"/>
    <property type="match status" value="1"/>
</dbReference>
<dbReference type="EMBL" id="CP036273">
    <property type="protein sequence ID" value="QDU23939.1"/>
    <property type="molecule type" value="Genomic_DNA"/>
</dbReference>
<evidence type="ECO:0000313" key="3">
    <source>
        <dbReference type="EMBL" id="QDU23939.1"/>
    </source>
</evidence>
<dbReference type="InterPro" id="IPR011335">
    <property type="entry name" value="Restrct_endonuc-II-like"/>
</dbReference>
<evidence type="ECO:0000256" key="1">
    <source>
        <dbReference type="SAM" id="MobiDB-lite"/>
    </source>
</evidence>
<sequence>MRTPITAATLPAPAATPPPSIPATPVTYGSVASIARFSVAQYERMVDEGIIDDTDRVELLEGYVVLKLPGNPEHDGAVQGVADAFYARRPAGWCYRIPSALRLSDSEPQPDFAVVRGPAAAYRQRHPEPADVGLLVEVSNTSLVRDTQDKARMYGPAGVPADWVVDVTNRLVIVYRQPAAGGYAARDQYGPADAVPFELDGRRVADIPAAELLG</sequence>
<feature type="compositionally biased region" description="Low complexity" evidence="1">
    <location>
        <begin position="1"/>
        <end position="13"/>
    </location>
</feature>
<dbReference type="PANTHER" id="PTHR35400:SF3">
    <property type="entry name" value="SLL1072 PROTEIN"/>
    <property type="match status" value="1"/>
</dbReference>
<reference evidence="3 4" key="1">
    <citation type="submission" date="2019-02" db="EMBL/GenBank/DDBJ databases">
        <title>Deep-cultivation of Planctomycetes and their phenomic and genomic characterization uncovers novel biology.</title>
        <authorList>
            <person name="Wiegand S."/>
            <person name="Jogler M."/>
            <person name="Boedeker C."/>
            <person name="Pinto D."/>
            <person name="Vollmers J."/>
            <person name="Rivas-Marin E."/>
            <person name="Kohn T."/>
            <person name="Peeters S.H."/>
            <person name="Heuer A."/>
            <person name="Rast P."/>
            <person name="Oberbeckmann S."/>
            <person name="Bunk B."/>
            <person name="Jeske O."/>
            <person name="Meyerdierks A."/>
            <person name="Storesund J.E."/>
            <person name="Kallscheuer N."/>
            <person name="Luecker S."/>
            <person name="Lage O.M."/>
            <person name="Pohl T."/>
            <person name="Merkel B.J."/>
            <person name="Hornburger P."/>
            <person name="Mueller R.-W."/>
            <person name="Bruemmer F."/>
            <person name="Labrenz M."/>
            <person name="Spormann A.M."/>
            <person name="Op den Camp H."/>
            <person name="Overmann J."/>
            <person name="Amann R."/>
            <person name="Jetten M.S.M."/>
            <person name="Mascher T."/>
            <person name="Medema M.H."/>
            <person name="Devos D.P."/>
            <person name="Kaster A.-K."/>
            <person name="Ovreas L."/>
            <person name="Rohde M."/>
            <person name="Galperin M.Y."/>
            <person name="Jogler C."/>
        </authorList>
    </citation>
    <scope>NUCLEOTIDE SEQUENCE [LARGE SCALE GENOMIC DNA]</scope>
    <source>
        <strain evidence="3 4">ETA_A1</strain>
    </source>
</reference>
<organism evidence="3 4">
    <name type="scientific">Urbifossiella limnaea</name>
    <dbReference type="NCBI Taxonomy" id="2528023"/>
    <lineage>
        <taxon>Bacteria</taxon>
        <taxon>Pseudomonadati</taxon>
        <taxon>Planctomycetota</taxon>
        <taxon>Planctomycetia</taxon>
        <taxon>Gemmatales</taxon>
        <taxon>Gemmataceae</taxon>
        <taxon>Urbifossiella</taxon>
    </lineage>
</organism>
<feature type="domain" description="Putative restriction endonuclease" evidence="2">
    <location>
        <begin position="40"/>
        <end position="190"/>
    </location>
</feature>
<proteinExistence type="predicted"/>
<dbReference type="KEGG" id="uli:ETAA1_59500"/>
<dbReference type="RefSeq" id="WP_145244143.1">
    <property type="nucleotide sequence ID" value="NZ_CP036273.1"/>
</dbReference>
<name>A0A517Y2H9_9BACT</name>
<dbReference type="AlphaFoldDB" id="A0A517Y2H9"/>
<dbReference type="OrthoDB" id="9789502at2"/>
<dbReference type="InterPro" id="IPR008538">
    <property type="entry name" value="Uma2"/>
</dbReference>